<dbReference type="FunFam" id="1.20.58.70:FF:000012">
    <property type="entry name" value="diablo homolog, mitochondrial isoform X1"/>
    <property type="match status" value="1"/>
</dbReference>
<dbReference type="PANTHER" id="PTHR32247:SF4">
    <property type="entry name" value="DIRECT IAP-BINDING PROTEIN WITH LOW PI"/>
    <property type="match status" value="1"/>
</dbReference>
<name>A0ABD1K860_9TELE</name>
<reference evidence="8 9" key="1">
    <citation type="submission" date="2024-09" db="EMBL/GenBank/DDBJ databases">
        <title>A chromosome-level genome assembly of Gray's grenadier anchovy, Coilia grayii.</title>
        <authorList>
            <person name="Fu Z."/>
        </authorList>
    </citation>
    <scope>NUCLEOTIDE SEQUENCE [LARGE SCALE GENOMIC DNA]</scope>
    <source>
        <strain evidence="8">G4</strain>
        <tissue evidence="8">Muscle</tissue>
    </source>
</reference>
<keyword evidence="3" id="KW-0809">Transit peptide</keyword>
<comment type="similarity">
    <text evidence="6">Belongs to the Smac/DIABLO protein family.</text>
</comment>
<evidence type="ECO:0000313" key="8">
    <source>
        <dbReference type="EMBL" id="KAL2095315.1"/>
    </source>
</evidence>
<gene>
    <name evidence="8" type="ORF">ACEWY4_010034</name>
</gene>
<evidence type="ECO:0000256" key="5">
    <source>
        <dbReference type="ARBA" id="ARBA00033049"/>
    </source>
</evidence>
<evidence type="ECO:0000256" key="4">
    <source>
        <dbReference type="ARBA" id="ARBA00023128"/>
    </source>
</evidence>
<evidence type="ECO:0000256" key="7">
    <source>
        <dbReference type="SAM" id="MobiDB-lite"/>
    </source>
</evidence>
<evidence type="ECO:0000256" key="6">
    <source>
        <dbReference type="ARBA" id="ARBA00046319"/>
    </source>
</evidence>
<organism evidence="8 9">
    <name type="scientific">Coilia grayii</name>
    <name type="common">Gray's grenadier anchovy</name>
    <dbReference type="NCBI Taxonomy" id="363190"/>
    <lineage>
        <taxon>Eukaryota</taxon>
        <taxon>Metazoa</taxon>
        <taxon>Chordata</taxon>
        <taxon>Craniata</taxon>
        <taxon>Vertebrata</taxon>
        <taxon>Euteleostomi</taxon>
        <taxon>Actinopterygii</taxon>
        <taxon>Neopterygii</taxon>
        <taxon>Teleostei</taxon>
        <taxon>Clupei</taxon>
        <taxon>Clupeiformes</taxon>
        <taxon>Clupeoidei</taxon>
        <taxon>Engraulidae</taxon>
        <taxon>Coilinae</taxon>
        <taxon>Coilia</taxon>
    </lineage>
</organism>
<feature type="region of interest" description="Disordered" evidence="7">
    <location>
        <begin position="193"/>
        <end position="229"/>
    </location>
</feature>
<keyword evidence="2" id="KW-0053">Apoptosis</keyword>
<dbReference type="PANTHER" id="PTHR32247">
    <property type="entry name" value="DIABLO HOMOLOG, MITOCHONDRIAL"/>
    <property type="match status" value="1"/>
</dbReference>
<dbReference type="EMBL" id="JBHFQA010000008">
    <property type="protein sequence ID" value="KAL2095315.1"/>
    <property type="molecule type" value="Genomic_DNA"/>
</dbReference>
<dbReference type="GO" id="GO:0006915">
    <property type="term" value="P:apoptotic process"/>
    <property type="evidence" value="ECO:0007669"/>
    <property type="project" value="UniProtKB-KW"/>
</dbReference>
<dbReference type="GO" id="GO:0043065">
    <property type="term" value="P:positive regulation of apoptotic process"/>
    <property type="evidence" value="ECO:0007669"/>
    <property type="project" value="UniProtKB-ARBA"/>
</dbReference>
<dbReference type="InterPro" id="IPR015142">
    <property type="entry name" value="Smac_DIABLO"/>
</dbReference>
<protein>
    <recommendedName>
        <fullName evidence="5">Direct IAP-binding protein with low pI</fullName>
    </recommendedName>
</protein>
<proteinExistence type="inferred from homology"/>
<feature type="compositionally biased region" description="Basic and acidic residues" evidence="7">
    <location>
        <begin position="194"/>
        <end position="206"/>
    </location>
</feature>
<evidence type="ECO:0000313" key="9">
    <source>
        <dbReference type="Proteomes" id="UP001591681"/>
    </source>
</evidence>
<evidence type="ECO:0000256" key="1">
    <source>
        <dbReference type="ARBA" id="ARBA00004173"/>
    </source>
</evidence>
<keyword evidence="9" id="KW-1185">Reference proteome</keyword>
<dbReference type="GO" id="GO:0005739">
    <property type="term" value="C:mitochondrion"/>
    <property type="evidence" value="ECO:0007669"/>
    <property type="project" value="UniProtKB-SubCell"/>
</dbReference>
<comment type="subcellular location">
    <subcellularLocation>
        <location evidence="1">Mitochondrion</location>
    </subcellularLocation>
</comment>
<sequence>MCCRCASTWYSYGRGLANVSLARQTLGKLAPVMKRNWISLSVAGALCAVPVAQADISHEALIKRASSLVTDSANTYLSQTTIALVDSLTLYAKAIRILVSLQRRYEASASRLSPADEDAVWQVMIHQREEVVSHREQCKRFESNWMTAINLSELAAEAAYNAGADQASVTARSSLDLAQAQVERVRQLALEAEEGLRESRAEHSPRLEPAAQPMVAEEEEIPEAYLRED</sequence>
<dbReference type="SUPFAM" id="SSF46984">
    <property type="entry name" value="Smac/diablo"/>
    <property type="match status" value="1"/>
</dbReference>
<keyword evidence="4" id="KW-0496">Mitochondrion</keyword>
<dbReference type="Gene3D" id="1.20.58.70">
    <property type="match status" value="1"/>
</dbReference>
<dbReference type="AlphaFoldDB" id="A0ABD1K860"/>
<dbReference type="InterPro" id="IPR009062">
    <property type="entry name" value="Smac/DIABLO-like_sf"/>
</dbReference>
<dbReference type="Proteomes" id="UP001591681">
    <property type="component" value="Unassembled WGS sequence"/>
</dbReference>
<accession>A0ABD1K860</accession>
<comment type="caution">
    <text evidence="8">The sequence shown here is derived from an EMBL/GenBank/DDBJ whole genome shotgun (WGS) entry which is preliminary data.</text>
</comment>
<evidence type="ECO:0000256" key="3">
    <source>
        <dbReference type="ARBA" id="ARBA00022946"/>
    </source>
</evidence>
<evidence type="ECO:0000256" key="2">
    <source>
        <dbReference type="ARBA" id="ARBA00022703"/>
    </source>
</evidence>
<dbReference type="Pfam" id="PF09057">
    <property type="entry name" value="Smac_DIABLO"/>
    <property type="match status" value="1"/>
</dbReference>